<feature type="region of interest" description="Disordered" evidence="1">
    <location>
        <begin position="77"/>
        <end position="140"/>
    </location>
</feature>
<keyword evidence="2" id="KW-0472">Membrane</keyword>
<dbReference type="Proteomes" id="UP000515708">
    <property type="component" value="Chromosome"/>
</dbReference>
<gene>
    <name evidence="3" type="ORF">FVO59_07405</name>
</gene>
<reference evidence="3 4" key="1">
    <citation type="journal article" date="2020" name="Front. Microbiol.">
        <title>Design of Bacterial Strain-Specific qPCR Assays Using NGS Data and Publicly Available Resources and Its Application to Track Biocontrol Strains.</title>
        <authorList>
            <person name="Hernandez I."/>
            <person name="Sant C."/>
            <person name="Martinez R."/>
            <person name="Fernandez C."/>
        </authorList>
    </citation>
    <scope>NUCLEOTIDE SEQUENCE [LARGE SCALE GENOMIC DNA]</scope>
    <source>
        <strain evidence="3 4">B24</strain>
    </source>
</reference>
<feature type="region of interest" description="Disordered" evidence="1">
    <location>
        <begin position="16"/>
        <end position="41"/>
    </location>
</feature>
<feature type="compositionally biased region" description="Pro residues" evidence="1">
    <location>
        <begin position="121"/>
        <end position="130"/>
    </location>
</feature>
<sequence>MHDDESAEETVMLTRRARRARTADGTGISDAGPPEADAVDEKTVVVDRGSFESGSVDEKTVVVERPANVERTVVVDRSRPAAASTAHDGAASDLDPSVADTIAAPPRRGADESAPAIYKPRPAPLVPSRPPVTAGGVAPTRDTASVTTSVLRRSRRTGIFALLSVGAACLVSVAGLATLGIVLLG</sequence>
<proteinExistence type="predicted"/>
<dbReference type="EMBL" id="CP043732">
    <property type="protein sequence ID" value="QMU97069.1"/>
    <property type="molecule type" value="Genomic_DNA"/>
</dbReference>
<feature type="transmembrane region" description="Helical" evidence="2">
    <location>
        <begin position="159"/>
        <end position="184"/>
    </location>
</feature>
<name>A0A7D8AJL4_9MICO</name>
<organism evidence="3 4">
    <name type="scientific">Microbacterium esteraromaticum</name>
    <dbReference type="NCBI Taxonomy" id="57043"/>
    <lineage>
        <taxon>Bacteria</taxon>
        <taxon>Bacillati</taxon>
        <taxon>Actinomycetota</taxon>
        <taxon>Actinomycetes</taxon>
        <taxon>Micrococcales</taxon>
        <taxon>Microbacteriaceae</taxon>
        <taxon>Microbacterium</taxon>
    </lineage>
</organism>
<dbReference type="AlphaFoldDB" id="A0A7D8AJL4"/>
<evidence type="ECO:0000256" key="1">
    <source>
        <dbReference type="SAM" id="MobiDB-lite"/>
    </source>
</evidence>
<accession>A0A7D8AJL4</accession>
<keyword evidence="2" id="KW-1133">Transmembrane helix</keyword>
<keyword evidence="2" id="KW-0812">Transmembrane</keyword>
<evidence type="ECO:0000256" key="2">
    <source>
        <dbReference type="SAM" id="Phobius"/>
    </source>
</evidence>
<dbReference type="RefSeq" id="WP_182256177.1">
    <property type="nucleotide sequence ID" value="NZ_CP043732.1"/>
</dbReference>
<protein>
    <submittedName>
        <fullName evidence="3">Uncharacterized protein</fullName>
    </submittedName>
</protein>
<feature type="compositionally biased region" description="Low complexity" evidence="1">
    <location>
        <begin position="81"/>
        <end position="93"/>
    </location>
</feature>
<evidence type="ECO:0000313" key="3">
    <source>
        <dbReference type="EMBL" id="QMU97069.1"/>
    </source>
</evidence>
<evidence type="ECO:0000313" key="4">
    <source>
        <dbReference type="Proteomes" id="UP000515708"/>
    </source>
</evidence>